<reference evidence="2" key="2">
    <citation type="submission" date="2015-05" db="EMBL/GenBank/DDBJ databases">
        <authorList>
            <person name="Wang D.B."/>
            <person name="Wang M."/>
        </authorList>
    </citation>
    <scope>NUCLEOTIDE SEQUENCE [LARGE SCALE GENOMIC DNA]</scope>
    <source>
        <strain evidence="2">T1-815</strain>
    </source>
</reference>
<keyword evidence="4" id="KW-1185">Reference proteome</keyword>
<dbReference type="EMBL" id="VSTF01000004">
    <property type="protein sequence ID" value="TYL60566.1"/>
    <property type="molecule type" value="Genomic_DNA"/>
</dbReference>
<proteinExistence type="predicted"/>
<reference evidence="3 5" key="4">
    <citation type="submission" date="2019-09" db="EMBL/GenBank/DDBJ databases">
        <title>Strain-level analysis of Eubacterium rectale using genomes from metagenomes.</title>
        <authorList>
            <person name="Karcher N."/>
            <person name="Segata N."/>
        </authorList>
    </citation>
    <scope>NUCLEOTIDE SEQUENCE [LARGE SCALE GENOMIC DNA]</scope>
    <source>
        <strain evidence="3 5">T3WBe13</strain>
    </source>
</reference>
<evidence type="ECO:0000313" key="5">
    <source>
        <dbReference type="Proteomes" id="UP000324327"/>
    </source>
</evidence>
<feature type="transmembrane region" description="Helical" evidence="1">
    <location>
        <begin position="111"/>
        <end position="131"/>
    </location>
</feature>
<feature type="transmembrane region" description="Helical" evidence="1">
    <location>
        <begin position="240"/>
        <end position="260"/>
    </location>
</feature>
<organism evidence="2 4">
    <name type="scientific">Agathobacter rectalis</name>
    <dbReference type="NCBI Taxonomy" id="39491"/>
    <lineage>
        <taxon>Bacteria</taxon>
        <taxon>Bacillati</taxon>
        <taxon>Bacillota</taxon>
        <taxon>Clostridia</taxon>
        <taxon>Lachnospirales</taxon>
        <taxon>Lachnospiraceae</taxon>
        <taxon>Agathobacter</taxon>
    </lineage>
</organism>
<reference evidence="3 5" key="3">
    <citation type="submission" date="2019-08" db="EMBL/GenBank/DDBJ databases">
        <authorList>
            <person name="Duncan S."/>
            <person name="Walker A."/>
        </authorList>
    </citation>
    <scope>NUCLEOTIDE SEQUENCE [LARGE SCALE GENOMIC DNA]</scope>
    <source>
        <strain evidence="3 5">T3WBe13</strain>
    </source>
</reference>
<feature type="transmembrane region" description="Helical" evidence="1">
    <location>
        <begin position="204"/>
        <end position="224"/>
    </location>
</feature>
<sequence length="268" mass="31299">MQKQNSKKKFLEKLYISLSFYFGDDDCDSIIKDYEEWFENEEMAEKSEHEICSGLGKPFDIARNLYKDSKEGKEHTFPLKSSVLLQTIATLVIYYVLCISLLRYFDKNGWNFYPVALIANVLVFVAGLFILKKSKLTCDMQFKNHLLLIGLFFFILLTEVFLVMKKNEAGLGSYYVVLVTTAIIILSCIIIYIILKKYIINRELGFITIFHILGIITCLMYFINQLHMFYIERTFGLEKIIAYSSLLYIQTLIFGTILLLKLKFERKS</sequence>
<feature type="transmembrane region" description="Helical" evidence="1">
    <location>
        <begin position="174"/>
        <end position="195"/>
    </location>
</feature>
<evidence type="ECO:0000313" key="4">
    <source>
        <dbReference type="Proteomes" id="UP000049472"/>
    </source>
</evidence>
<keyword evidence="1" id="KW-0472">Membrane</keyword>
<dbReference type="Proteomes" id="UP000049472">
    <property type="component" value="Unassembled WGS sequence"/>
</dbReference>
<feature type="transmembrane region" description="Helical" evidence="1">
    <location>
        <begin position="143"/>
        <end position="162"/>
    </location>
</feature>
<protein>
    <submittedName>
        <fullName evidence="3">DUF1700 domain-containing protein</fullName>
    </submittedName>
</protein>
<gene>
    <name evidence="3" type="ORF">FYL31_05410</name>
    <name evidence="2" type="ORF">T1815_10001</name>
</gene>
<dbReference type="Proteomes" id="UP000324327">
    <property type="component" value="Unassembled WGS sequence"/>
</dbReference>
<evidence type="ECO:0000313" key="3">
    <source>
        <dbReference type="EMBL" id="TYL60566.1"/>
    </source>
</evidence>
<name>A0A0M6WGZ3_9FIRM</name>
<accession>A0A0M6WGZ3</accession>
<keyword evidence="1" id="KW-1133">Transmembrane helix</keyword>
<reference evidence="4" key="1">
    <citation type="submission" date="2015-05" db="EMBL/GenBank/DDBJ databases">
        <authorList>
            <consortium name="Pathogen Informatics"/>
        </authorList>
    </citation>
    <scope>NUCLEOTIDE SEQUENCE [LARGE SCALE GENOMIC DNA]</scope>
    <source>
        <strain evidence="4">T1-815</strain>
    </source>
</reference>
<dbReference type="AlphaFoldDB" id="A0A0M6WGZ3"/>
<keyword evidence="1" id="KW-0812">Transmembrane</keyword>
<dbReference type="EMBL" id="CVRQ01000014">
    <property type="protein sequence ID" value="CRL35081.1"/>
    <property type="molecule type" value="Genomic_DNA"/>
</dbReference>
<feature type="transmembrane region" description="Helical" evidence="1">
    <location>
        <begin position="83"/>
        <end position="105"/>
    </location>
</feature>
<dbReference type="RefSeq" id="WP_015568781.1">
    <property type="nucleotide sequence ID" value="NZ_CVRQ01000014.1"/>
</dbReference>
<evidence type="ECO:0000313" key="2">
    <source>
        <dbReference type="EMBL" id="CRL35081.1"/>
    </source>
</evidence>
<evidence type="ECO:0000256" key="1">
    <source>
        <dbReference type="SAM" id="Phobius"/>
    </source>
</evidence>